<feature type="non-terminal residue" evidence="1">
    <location>
        <position position="41"/>
    </location>
</feature>
<keyword evidence="2" id="KW-1185">Reference proteome</keyword>
<proteinExistence type="predicted"/>
<protein>
    <submittedName>
        <fullName evidence="1">14031_t:CDS:1</fullName>
    </submittedName>
</protein>
<comment type="caution">
    <text evidence="1">The sequence shown here is derived from an EMBL/GenBank/DDBJ whole genome shotgun (WGS) entry which is preliminary data.</text>
</comment>
<dbReference type="EMBL" id="CAJVPZ010061019">
    <property type="protein sequence ID" value="CAG8790747.1"/>
    <property type="molecule type" value="Genomic_DNA"/>
</dbReference>
<sequence>SIKTDNIGFNTSRLIKKSKIFKKIFIKKVSNAFNLEYKLHL</sequence>
<dbReference type="Proteomes" id="UP000789396">
    <property type="component" value="Unassembled WGS sequence"/>
</dbReference>
<name>A0A9N9JP05_9GLOM</name>
<accession>A0A9N9JP05</accession>
<reference evidence="1" key="1">
    <citation type="submission" date="2021-06" db="EMBL/GenBank/DDBJ databases">
        <authorList>
            <person name="Kallberg Y."/>
            <person name="Tangrot J."/>
            <person name="Rosling A."/>
        </authorList>
    </citation>
    <scope>NUCLEOTIDE SEQUENCE</scope>
    <source>
        <strain evidence="1">IN212</strain>
    </source>
</reference>
<organism evidence="1 2">
    <name type="scientific">Racocetra fulgida</name>
    <dbReference type="NCBI Taxonomy" id="60492"/>
    <lineage>
        <taxon>Eukaryota</taxon>
        <taxon>Fungi</taxon>
        <taxon>Fungi incertae sedis</taxon>
        <taxon>Mucoromycota</taxon>
        <taxon>Glomeromycotina</taxon>
        <taxon>Glomeromycetes</taxon>
        <taxon>Diversisporales</taxon>
        <taxon>Gigasporaceae</taxon>
        <taxon>Racocetra</taxon>
    </lineage>
</organism>
<evidence type="ECO:0000313" key="2">
    <source>
        <dbReference type="Proteomes" id="UP000789396"/>
    </source>
</evidence>
<feature type="non-terminal residue" evidence="1">
    <location>
        <position position="1"/>
    </location>
</feature>
<gene>
    <name evidence="1" type="ORF">RFULGI_LOCUS16720</name>
</gene>
<dbReference type="AlphaFoldDB" id="A0A9N9JP05"/>
<evidence type="ECO:0000313" key="1">
    <source>
        <dbReference type="EMBL" id="CAG8790747.1"/>
    </source>
</evidence>